<keyword evidence="3" id="KW-0012">Acyltransferase</keyword>
<feature type="domain" description="N-acetyltransferase" evidence="5">
    <location>
        <begin position="209"/>
        <end position="372"/>
    </location>
</feature>
<comment type="caution">
    <text evidence="6">The sequence shown here is derived from an EMBL/GenBank/DDBJ whole genome shotgun (WGS) entry which is preliminary data.</text>
</comment>
<dbReference type="InterPro" id="IPR018641">
    <property type="entry name" value="Trfase_1_rSAM/seldom-assoc"/>
</dbReference>
<evidence type="ECO:0000256" key="2">
    <source>
        <dbReference type="ARBA" id="ARBA00022679"/>
    </source>
</evidence>
<dbReference type="InterPro" id="IPR029044">
    <property type="entry name" value="Nucleotide-diphossugar_trans"/>
</dbReference>
<dbReference type="PROSITE" id="PS51186">
    <property type="entry name" value="GNAT"/>
    <property type="match status" value="1"/>
</dbReference>
<dbReference type="Pfam" id="PF09837">
    <property type="entry name" value="DUF2064"/>
    <property type="match status" value="1"/>
</dbReference>
<dbReference type="Gene3D" id="3.40.630.30">
    <property type="match status" value="1"/>
</dbReference>
<evidence type="ECO:0000256" key="3">
    <source>
        <dbReference type="ARBA" id="ARBA00023315"/>
    </source>
</evidence>
<dbReference type="InterPro" id="IPR039135">
    <property type="entry name" value="NAT9-like"/>
</dbReference>
<dbReference type="Proteomes" id="UP001165065">
    <property type="component" value="Unassembled WGS sequence"/>
</dbReference>
<evidence type="ECO:0000256" key="4">
    <source>
        <dbReference type="SAM" id="MobiDB-lite"/>
    </source>
</evidence>
<feature type="compositionally biased region" description="Polar residues" evidence="4">
    <location>
        <begin position="144"/>
        <end position="153"/>
    </location>
</feature>
<sequence length="385" mass="43022">MDSPDLPQTTILDCVQTVSAGKANYIVPAEDGGYCMLGVRRGYTGNPFEGVGWSKACTGMDQIRSLIKNSLSPSRELVDVGPTWYDVDNINDLFKLCRNAKLQGGWEGTTLVKTMIGLGIWEACEDEGRIEIWMSSNFQSSVTANGSKEGNITPSKPPSSELPKEATSVDANVKKVPRKPPRSIIYDPVTLVPYLPIHVPAYNKWMSSPELLKLTASESLSLEEEYEMCETWRSDDTKHTFIIYSGSTTLEEAEGGLKFVEEGMRRMVGDVNMFVRIEEEVNDEGEVVEAIIEGEIEIMIAEETARRKGLGERAVGCMIEYGKRLGVERIFVKIGDGNVASRILFEEKLGFQKVRYVECFKETELELRDLNKGLKYEAVEIKEPK</sequence>
<keyword evidence="2" id="KW-0808">Transferase</keyword>
<proteinExistence type="inferred from homology"/>
<accession>A0A9W7G8D3</accession>
<dbReference type="SUPFAM" id="SSF55729">
    <property type="entry name" value="Acyl-CoA N-acyltransferases (Nat)"/>
    <property type="match status" value="1"/>
</dbReference>
<dbReference type="EMBL" id="BRYA01000070">
    <property type="protein sequence ID" value="GMI37009.1"/>
    <property type="molecule type" value="Genomic_DNA"/>
</dbReference>
<evidence type="ECO:0000313" key="7">
    <source>
        <dbReference type="Proteomes" id="UP001165065"/>
    </source>
</evidence>
<keyword evidence="7" id="KW-1185">Reference proteome</keyword>
<protein>
    <recommendedName>
        <fullName evidence="5">N-acetyltransferase domain-containing protein</fullName>
    </recommendedName>
</protein>
<dbReference type="PANTHER" id="PTHR13256:SF16">
    <property type="entry name" value="ALPHA_BETA-TUBULIN-N-ACETYLTRANSFERASE 9"/>
    <property type="match status" value="1"/>
</dbReference>
<feature type="region of interest" description="Disordered" evidence="4">
    <location>
        <begin position="144"/>
        <end position="170"/>
    </location>
</feature>
<dbReference type="OrthoDB" id="5043642at2759"/>
<name>A0A9W7G8D3_9STRA</name>
<comment type="similarity">
    <text evidence="1">Belongs to the acetyltransferase family. GNAT subfamily.</text>
</comment>
<dbReference type="AlphaFoldDB" id="A0A9W7G8D3"/>
<reference evidence="7" key="1">
    <citation type="journal article" date="2023" name="Commun. Biol.">
        <title>Genome analysis of Parmales, the sister group of diatoms, reveals the evolutionary specialization of diatoms from phago-mixotrophs to photoautotrophs.</title>
        <authorList>
            <person name="Ban H."/>
            <person name="Sato S."/>
            <person name="Yoshikawa S."/>
            <person name="Yamada K."/>
            <person name="Nakamura Y."/>
            <person name="Ichinomiya M."/>
            <person name="Sato N."/>
            <person name="Blanc-Mathieu R."/>
            <person name="Endo H."/>
            <person name="Kuwata A."/>
            <person name="Ogata H."/>
        </authorList>
    </citation>
    <scope>NUCLEOTIDE SEQUENCE [LARGE SCALE GENOMIC DNA]</scope>
</reference>
<dbReference type="PANTHER" id="PTHR13256">
    <property type="entry name" value="N-ACETYLTRANSFERASE 9"/>
    <property type="match status" value="1"/>
</dbReference>
<dbReference type="InterPro" id="IPR000182">
    <property type="entry name" value="GNAT_dom"/>
</dbReference>
<evidence type="ECO:0000256" key="1">
    <source>
        <dbReference type="ARBA" id="ARBA00009342"/>
    </source>
</evidence>
<organism evidence="6 7">
    <name type="scientific">Triparma columacea</name>
    <dbReference type="NCBI Taxonomy" id="722753"/>
    <lineage>
        <taxon>Eukaryota</taxon>
        <taxon>Sar</taxon>
        <taxon>Stramenopiles</taxon>
        <taxon>Ochrophyta</taxon>
        <taxon>Bolidophyceae</taxon>
        <taxon>Parmales</taxon>
        <taxon>Triparmaceae</taxon>
        <taxon>Triparma</taxon>
    </lineage>
</organism>
<gene>
    <name evidence="6" type="ORF">TrCOL_g2534</name>
</gene>
<evidence type="ECO:0000313" key="6">
    <source>
        <dbReference type="EMBL" id="GMI37009.1"/>
    </source>
</evidence>
<dbReference type="Pfam" id="PF13302">
    <property type="entry name" value="Acetyltransf_3"/>
    <property type="match status" value="1"/>
</dbReference>
<dbReference type="Gene3D" id="3.90.550.10">
    <property type="entry name" value="Spore Coat Polysaccharide Biosynthesis Protein SpsA, Chain A"/>
    <property type="match status" value="1"/>
</dbReference>
<evidence type="ECO:0000259" key="5">
    <source>
        <dbReference type="PROSITE" id="PS51186"/>
    </source>
</evidence>
<dbReference type="InterPro" id="IPR016181">
    <property type="entry name" value="Acyl_CoA_acyltransferase"/>
</dbReference>
<dbReference type="GO" id="GO:0008080">
    <property type="term" value="F:N-acetyltransferase activity"/>
    <property type="evidence" value="ECO:0007669"/>
    <property type="project" value="InterPro"/>
</dbReference>